<protein>
    <submittedName>
        <fullName evidence="5">Uncharacterized protein</fullName>
    </submittedName>
</protein>
<evidence type="ECO:0000313" key="5">
    <source>
        <dbReference type="EMBL" id="KAF9608518.1"/>
    </source>
</evidence>
<dbReference type="Gene3D" id="2.130.10.10">
    <property type="entry name" value="YVTN repeat-like/Quinoprotein amine dehydrogenase"/>
    <property type="match status" value="1"/>
</dbReference>
<dbReference type="InterPro" id="IPR048720">
    <property type="entry name" value="PROPPIN"/>
</dbReference>
<dbReference type="OrthoDB" id="1667587at2759"/>
<accession>A0A835I3M6</accession>
<comment type="similarity">
    <text evidence="4">Belongs to the WD repeat PROPPIN family.</text>
</comment>
<reference evidence="5 6" key="1">
    <citation type="submission" date="2020-10" db="EMBL/GenBank/DDBJ databases">
        <title>The Coptis chinensis genome and diversification of protoberbering-type alkaloids.</title>
        <authorList>
            <person name="Wang B."/>
            <person name="Shu S."/>
            <person name="Song C."/>
            <person name="Liu Y."/>
        </authorList>
    </citation>
    <scope>NUCLEOTIDE SEQUENCE [LARGE SCALE GENOMIC DNA]</scope>
    <source>
        <strain evidence="5">HL-2020</strain>
        <tissue evidence="5">Leaf</tissue>
    </source>
</reference>
<keyword evidence="6" id="KW-1185">Reference proteome</keyword>
<dbReference type="PANTHER" id="PTHR11227">
    <property type="entry name" value="WD-REPEAT PROTEIN INTERACTING WITH PHOSPHOINOSIDES WIPI -RELATED"/>
    <property type="match status" value="1"/>
</dbReference>
<dbReference type="InterPro" id="IPR015943">
    <property type="entry name" value="WD40/YVTN_repeat-like_dom_sf"/>
</dbReference>
<dbReference type="AlphaFoldDB" id="A0A835I3M6"/>
<dbReference type="SUPFAM" id="SSF50978">
    <property type="entry name" value="WD40 repeat-like"/>
    <property type="match status" value="1"/>
</dbReference>
<dbReference type="Proteomes" id="UP000631114">
    <property type="component" value="Unassembled WGS sequence"/>
</dbReference>
<name>A0A835I3M6_9MAGN</name>
<dbReference type="Pfam" id="PF21032">
    <property type="entry name" value="PROPPIN"/>
    <property type="match status" value="1"/>
</dbReference>
<evidence type="ECO:0000256" key="4">
    <source>
        <dbReference type="ARBA" id="ARBA00025740"/>
    </source>
</evidence>
<evidence type="ECO:0000256" key="1">
    <source>
        <dbReference type="ARBA" id="ARBA00004623"/>
    </source>
</evidence>
<keyword evidence="2" id="KW-0853">WD repeat</keyword>
<evidence type="ECO:0000313" key="6">
    <source>
        <dbReference type="Proteomes" id="UP000631114"/>
    </source>
</evidence>
<comment type="subcellular location">
    <subcellularLocation>
        <location evidence="1">Preautophagosomal structure membrane</location>
        <topology evidence="1">Peripheral membrane protein</topology>
    </subcellularLocation>
</comment>
<keyword evidence="3" id="KW-0677">Repeat</keyword>
<evidence type="ECO:0000256" key="2">
    <source>
        <dbReference type="ARBA" id="ARBA00022574"/>
    </source>
</evidence>
<dbReference type="EMBL" id="JADFTS010000004">
    <property type="protein sequence ID" value="KAF9608518.1"/>
    <property type="molecule type" value="Genomic_DNA"/>
</dbReference>
<proteinExistence type="inferred from homology"/>
<dbReference type="GO" id="GO:0034045">
    <property type="term" value="C:phagophore assembly site membrane"/>
    <property type="evidence" value="ECO:0007669"/>
    <property type="project" value="UniProtKB-SubCell"/>
</dbReference>
<gene>
    <name evidence="5" type="ORF">IFM89_009884</name>
</gene>
<comment type="caution">
    <text evidence="5">The sequence shown here is derived from an EMBL/GenBank/DDBJ whole genome shotgun (WGS) entry which is preliminary data.</text>
</comment>
<dbReference type="InterPro" id="IPR036322">
    <property type="entry name" value="WD40_repeat_dom_sf"/>
</dbReference>
<evidence type="ECO:0000256" key="3">
    <source>
        <dbReference type="ARBA" id="ARBA00022737"/>
    </source>
</evidence>
<sequence>MVEVLLFPLPNPSMDDAEFVSSDGPSSSYFSYLLHHEQDEKEVTSTNAPSILSLNFNQNFQRFSVGTDKGFFIYDCSGDKHPVVEVYRRAFDKGISAVEMLFGCRCYALLGGGSHPNYPPNKVMVWDDKVERCIRELGFKSFEVVISGSNSFVLVCPGLTKGQARVENYDVSSSSLNITNTPTKLFFISAHNSAIACCTLSMDGKLLATASTKGTLVRVFNTMDGTLLREFRRGADRAEIYSLAFSPSPAQWLGLSSDKGTVHVFSLKVIESSSSQCRAELPDIHLPVLSSPSLSFIKGMLLPKYFSSEWSISQFRNLIEGVQYIIAFGVKENTIVILGKDGSFYRCQFDPVDGGEMTLLDCLNFFCPKEETF</sequence>
<dbReference type="SMART" id="SM00320">
    <property type="entry name" value="WD40"/>
    <property type="match status" value="3"/>
</dbReference>
<dbReference type="InterPro" id="IPR001680">
    <property type="entry name" value="WD40_rpt"/>
</dbReference>
<organism evidence="5 6">
    <name type="scientific">Coptis chinensis</name>
    <dbReference type="NCBI Taxonomy" id="261450"/>
    <lineage>
        <taxon>Eukaryota</taxon>
        <taxon>Viridiplantae</taxon>
        <taxon>Streptophyta</taxon>
        <taxon>Embryophyta</taxon>
        <taxon>Tracheophyta</taxon>
        <taxon>Spermatophyta</taxon>
        <taxon>Magnoliopsida</taxon>
        <taxon>Ranunculales</taxon>
        <taxon>Ranunculaceae</taxon>
        <taxon>Coptidoideae</taxon>
        <taxon>Coptis</taxon>
    </lineage>
</organism>